<sequence length="219" mass="23880">MNPVLPEKVEVKKPTIFGAITNPTEQFERIRRNPKFGLALFVFTMIGAILIGITTFITANDSSIVQAPVAPGVDAKAMNMVLAVTGVVFGAITIVGAAALCALVTWLLVTLFQGEITFKQAFSLFIHLNVITCMSLSLNVAMYYLFHLSIIVPVTSLASVIPIKGFWHGILSYVDVFQILYTILLAMGLRVIGKISAYKAWTIAILFWLLGALVLAIKF</sequence>
<protein>
    <submittedName>
        <fullName evidence="7">Yip1-like protein</fullName>
    </submittedName>
</protein>
<feature type="transmembrane region" description="Helical" evidence="5">
    <location>
        <begin position="121"/>
        <end position="138"/>
    </location>
</feature>
<evidence type="ECO:0000256" key="1">
    <source>
        <dbReference type="ARBA" id="ARBA00004141"/>
    </source>
</evidence>
<organism evidence="7 8">
    <name type="scientific">Baia soyae</name>
    <dbReference type="NCBI Taxonomy" id="1544746"/>
    <lineage>
        <taxon>Bacteria</taxon>
        <taxon>Bacillati</taxon>
        <taxon>Bacillota</taxon>
        <taxon>Bacilli</taxon>
        <taxon>Bacillales</taxon>
        <taxon>Thermoactinomycetaceae</taxon>
        <taxon>Baia</taxon>
    </lineage>
</organism>
<comment type="caution">
    <text evidence="7">The sequence shown here is derived from an EMBL/GenBank/DDBJ whole genome shotgun (WGS) entry which is preliminary data.</text>
</comment>
<dbReference type="RefSeq" id="WP_165873794.1">
    <property type="nucleotide sequence ID" value="NZ_SLXV01000041.1"/>
</dbReference>
<dbReference type="GO" id="GO:0016020">
    <property type="term" value="C:membrane"/>
    <property type="evidence" value="ECO:0007669"/>
    <property type="project" value="UniProtKB-SubCell"/>
</dbReference>
<evidence type="ECO:0000256" key="3">
    <source>
        <dbReference type="ARBA" id="ARBA00022989"/>
    </source>
</evidence>
<keyword evidence="3 5" id="KW-1133">Transmembrane helix</keyword>
<feature type="transmembrane region" description="Helical" evidence="5">
    <location>
        <begin position="170"/>
        <end position="192"/>
    </location>
</feature>
<evidence type="ECO:0000256" key="5">
    <source>
        <dbReference type="SAM" id="Phobius"/>
    </source>
</evidence>
<dbReference type="Proteomes" id="UP000294746">
    <property type="component" value="Unassembled WGS sequence"/>
</dbReference>
<feature type="transmembrane region" description="Helical" evidence="5">
    <location>
        <begin position="198"/>
        <end position="217"/>
    </location>
</feature>
<keyword evidence="4 5" id="KW-0472">Membrane</keyword>
<dbReference type="EMBL" id="SLXV01000041">
    <property type="protein sequence ID" value="TCP64283.1"/>
    <property type="molecule type" value="Genomic_DNA"/>
</dbReference>
<evidence type="ECO:0000259" key="6">
    <source>
        <dbReference type="Pfam" id="PF04893"/>
    </source>
</evidence>
<accession>A0A4R2RMA6</accession>
<feature type="transmembrane region" description="Helical" evidence="5">
    <location>
        <begin position="77"/>
        <end position="109"/>
    </location>
</feature>
<keyword evidence="2 5" id="KW-0812">Transmembrane</keyword>
<evidence type="ECO:0000256" key="4">
    <source>
        <dbReference type="ARBA" id="ARBA00023136"/>
    </source>
</evidence>
<comment type="subcellular location">
    <subcellularLocation>
        <location evidence="1">Membrane</location>
        <topology evidence="1">Multi-pass membrane protein</topology>
    </subcellularLocation>
</comment>
<gene>
    <name evidence="7" type="ORF">EDD57_14111</name>
</gene>
<proteinExistence type="predicted"/>
<feature type="domain" description="Yip1" evidence="6">
    <location>
        <begin position="17"/>
        <end position="216"/>
    </location>
</feature>
<evidence type="ECO:0000256" key="2">
    <source>
        <dbReference type="ARBA" id="ARBA00022692"/>
    </source>
</evidence>
<dbReference type="AlphaFoldDB" id="A0A4R2RMA6"/>
<keyword evidence="8" id="KW-1185">Reference proteome</keyword>
<evidence type="ECO:0000313" key="8">
    <source>
        <dbReference type="Proteomes" id="UP000294746"/>
    </source>
</evidence>
<dbReference type="InterPro" id="IPR006977">
    <property type="entry name" value="Yip1_dom"/>
</dbReference>
<dbReference type="Pfam" id="PF04893">
    <property type="entry name" value="Yip1"/>
    <property type="match status" value="1"/>
</dbReference>
<evidence type="ECO:0000313" key="7">
    <source>
        <dbReference type="EMBL" id="TCP64283.1"/>
    </source>
</evidence>
<feature type="transmembrane region" description="Helical" evidence="5">
    <location>
        <begin position="36"/>
        <end position="57"/>
    </location>
</feature>
<reference evidence="7 8" key="1">
    <citation type="submission" date="2019-03" db="EMBL/GenBank/DDBJ databases">
        <title>Genomic Encyclopedia of Type Strains, Phase IV (KMG-IV): sequencing the most valuable type-strain genomes for metagenomic binning, comparative biology and taxonomic classification.</title>
        <authorList>
            <person name="Goeker M."/>
        </authorList>
    </citation>
    <scope>NUCLEOTIDE SEQUENCE [LARGE SCALE GENOMIC DNA]</scope>
    <source>
        <strain evidence="7 8">DSM 46831</strain>
    </source>
</reference>
<name>A0A4R2RMA6_9BACL</name>